<proteinExistence type="predicted"/>
<dbReference type="PANTHER" id="PTHR47723:SF13">
    <property type="entry name" value="PUTATIVE-RELATED"/>
    <property type="match status" value="1"/>
</dbReference>
<dbReference type="AlphaFoldDB" id="A0AAE1J1T0"/>
<dbReference type="Gene3D" id="3.30.420.10">
    <property type="entry name" value="Ribonuclease H-like superfamily/Ribonuclease H"/>
    <property type="match status" value="1"/>
</dbReference>
<evidence type="ECO:0000313" key="2">
    <source>
        <dbReference type="EMBL" id="KAK4260174.1"/>
    </source>
</evidence>
<dbReference type="Proteomes" id="UP001293593">
    <property type="component" value="Unassembled WGS sequence"/>
</dbReference>
<dbReference type="EMBL" id="JAWXYG010000010">
    <property type="protein sequence ID" value="KAK4260174.1"/>
    <property type="molecule type" value="Genomic_DNA"/>
</dbReference>
<dbReference type="InterPro" id="IPR002156">
    <property type="entry name" value="RNaseH_domain"/>
</dbReference>
<dbReference type="GO" id="GO:0003676">
    <property type="term" value="F:nucleic acid binding"/>
    <property type="evidence" value="ECO:0007669"/>
    <property type="project" value="InterPro"/>
</dbReference>
<evidence type="ECO:0000259" key="1">
    <source>
        <dbReference type="Pfam" id="PF13456"/>
    </source>
</evidence>
<evidence type="ECO:0000313" key="3">
    <source>
        <dbReference type="Proteomes" id="UP001293593"/>
    </source>
</evidence>
<accession>A0AAE1J1T0</accession>
<keyword evidence="3" id="KW-1185">Reference proteome</keyword>
<feature type="domain" description="RNase H type-1" evidence="1">
    <location>
        <begin position="1"/>
        <end position="79"/>
    </location>
</feature>
<dbReference type="CDD" id="cd06222">
    <property type="entry name" value="RNase_H_like"/>
    <property type="match status" value="1"/>
</dbReference>
<dbReference type="InterPro" id="IPR044730">
    <property type="entry name" value="RNase_H-like_dom_plant"/>
</dbReference>
<protein>
    <recommendedName>
        <fullName evidence="1">RNase H type-1 domain-containing protein</fullName>
    </recommendedName>
</protein>
<dbReference type="PANTHER" id="PTHR47723">
    <property type="entry name" value="OS05G0353850 PROTEIN"/>
    <property type="match status" value="1"/>
</dbReference>
<comment type="caution">
    <text evidence="2">The sequence shown here is derived from an EMBL/GenBank/DDBJ whole genome shotgun (WGS) entry which is preliminary data.</text>
</comment>
<dbReference type="InterPro" id="IPR053151">
    <property type="entry name" value="RNase_H-like"/>
</dbReference>
<reference evidence="2" key="1">
    <citation type="submission" date="2023-10" db="EMBL/GenBank/DDBJ databases">
        <title>Chromosome-level genome of the transformable northern wattle, Acacia crassicarpa.</title>
        <authorList>
            <person name="Massaro I."/>
            <person name="Sinha N.R."/>
            <person name="Poethig S."/>
            <person name="Leichty A.R."/>
        </authorList>
    </citation>
    <scope>NUCLEOTIDE SEQUENCE</scope>
    <source>
        <strain evidence="2">Acra3RX</strain>
        <tissue evidence="2">Leaf</tissue>
    </source>
</reference>
<dbReference type="InterPro" id="IPR012337">
    <property type="entry name" value="RNaseH-like_sf"/>
</dbReference>
<dbReference type="GO" id="GO:0004523">
    <property type="term" value="F:RNA-DNA hybrid ribonuclease activity"/>
    <property type="evidence" value="ECO:0007669"/>
    <property type="project" value="InterPro"/>
</dbReference>
<name>A0AAE1J1T0_9FABA</name>
<organism evidence="2 3">
    <name type="scientific">Acacia crassicarpa</name>
    <name type="common">northern wattle</name>
    <dbReference type="NCBI Taxonomy" id="499986"/>
    <lineage>
        <taxon>Eukaryota</taxon>
        <taxon>Viridiplantae</taxon>
        <taxon>Streptophyta</taxon>
        <taxon>Embryophyta</taxon>
        <taxon>Tracheophyta</taxon>
        <taxon>Spermatophyta</taxon>
        <taxon>Magnoliopsida</taxon>
        <taxon>eudicotyledons</taxon>
        <taxon>Gunneridae</taxon>
        <taxon>Pentapetalae</taxon>
        <taxon>rosids</taxon>
        <taxon>fabids</taxon>
        <taxon>Fabales</taxon>
        <taxon>Fabaceae</taxon>
        <taxon>Caesalpinioideae</taxon>
        <taxon>mimosoid clade</taxon>
        <taxon>Acacieae</taxon>
        <taxon>Acacia</taxon>
    </lineage>
</organism>
<gene>
    <name evidence="2" type="ORF">QN277_003324</name>
</gene>
<sequence length="110" mass="12207">MAEEWAIFEALHIAWDLGVNKLVVESDAAEVLGIITDPSFTGGSLLLLEIRNFLLRDWQVKLVVIDHAVNRVADALAKLGISCSSFLDVCPAHLRFWVNQDSLGFVFPPM</sequence>
<dbReference type="Pfam" id="PF13456">
    <property type="entry name" value="RVT_3"/>
    <property type="match status" value="1"/>
</dbReference>
<dbReference type="InterPro" id="IPR036397">
    <property type="entry name" value="RNaseH_sf"/>
</dbReference>
<dbReference type="SUPFAM" id="SSF53098">
    <property type="entry name" value="Ribonuclease H-like"/>
    <property type="match status" value="1"/>
</dbReference>